<feature type="domain" description="CS" evidence="4">
    <location>
        <begin position="2"/>
        <end position="91"/>
    </location>
</feature>
<feature type="repeat" description="TPR" evidence="2">
    <location>
        <begin position="492"/>
        <end position="525"/>
    </location>
</feature>
<evidence type="ECO:0000256" key="1">
    <source>
        <dbReference type="PROSITE-ProRule" id="PRU00023"/>
    </source>
</evidence>
<sequence length="550" mass="57996">MTGTTEPAWHFDDAEDHVQIDLPDLSAGVKASFTGDSVQIRRTDGSGEVLFEVPQLYSTIDAEGSRLEEADNGMRLHLKKMVPGEAWPQVAAADAAPQPEDAQANALQERQAVETLLRAAQDGDVEAFTSSAQHFGTSELSSVKDGNERTALHFAAASGRAEMCRYLLVEADFPRDAQDSAGETALGLAAGAGNMACVRTLLELGADASHANVKGGPQPVHRAAASGNSAVVELLLQHGADVNAASSAGSPLLWAAGERQEEMATYLIGHGADVNAVDEKNVSACLIASATGSEQLLDELIKKGANVKVAAAGGVTALHVAAEGGDVAIVRSLLKAGGDANAKEEGGARPIDAAASAQQRDVVELLLPCTSPSEGIDWTVDAVIEAAAEQQQHHHHHHHDGCCGHSHEEQVDIPDAPEPDEAKGSKHKRQGDEAFVKGDFDSAAMAYTQALRHNTSDHIIWANRSAAFLRTGSTEDALQDARRARTLKPEYAKAYYREGSALQAMGSWEGAAQAYFQGFRMDPQNAAMAKAFQNAVSKAQEAHAAAHQHS</sequence>
<evidence type="ECO:0000256" key="2">
    <source>
        <dbReference type="PROSITE-ProRule" id="PRU00339"/>
    </source>
</evidence>
<dbReference type="InterPro" id="IPR036770">
    <property type="entry name" value="Ankyrin_rpt-contain_sf"/>
</dbReference>
<dbReference type="PROSITE" id="PS50088">
    <property type="entry name" value="ANK_REPEAT"/>
    <property type="match status" value="5"/>
</dbReference>
<gene>
    <name evidence="5" type="primary">g2093</name>
    <name evidence="5" type="ORF">VP750_LOCUS1795</name>
</gene>
<dbReference type="PROSITE" id="PS50005">
    <property type="entry name" value="TPR"/>
    <property type="match status" value="1"/>
</dbReference>
<dbReference type="InterPro" id="IPR019734">
    <property type="entry name" value="TPR_rpt"/>
</dbReference>
<feature type="compositionally biased region" description="Basic and acidic residues" evidence="3">
    <location>
        <begin position="420"/>
        <end position="433"/>
    </location>
</feature>
<organism evidence="5 6">
    <name type="scientific">Coccomyxa viridis</name>
    <dbReference type="NCBI Taxonomy" id="1274662"/>
    <lineage>
        <taxon>Eukaryota</taxon>
        <taxon>Viridiplantae</taxon>
        <taxon>Chlorophyta</taxon>
        <taxon>core chlorophytes</taxon>
        <taxon>Trebouxiophyceae</taxon>
        <taxon>Trebouxiophyceae incertae sedis</taxon>
        <taxon>Coccomyxaceae</taxon>
        <taxon>Coccomyxa</taxon>
    </lineage>
</organism>
<dbReference type="SMART" id="SM00028">
    <property type="entry name" value="TPR"/>
    <property type="match status" value="3"/>
</dbReference>
<dbReference type="PROSITE" id="PS50297">
    <property type="entry name" value="ANK_REP_REGION"/>
    <property type="match status" value="5"/>
</dbReference>
<feature type="region of interest" description="Disordered" evidence="3">
    <location>
        <begin position="388"/>
        <end position="433"/>
    </location>
</feature>
<dbReference type="Gene3D" id="2.60.40.790">
    <property type="match status" value="1"/>
</dbReference>
<dbReference type="InterPro" id="IPR002110">
    <property type="entry name" value="Ankyrin_rpt"/>
</dbReference>
<dbReference type="Gene3D" id="1.25.40.10">
    <property type="entry name" value="Tetratricopeptide repeat domain"/>
    <property type="match status" value="1"/>
</dbReference>
<feature type="repeat" description="ANK" evidence="1">
    <location>
        <begin position="247"/>
        <end position="279"/>
    </location>
</feature>
<protein>
    <submittedName>
        <fullName evidence="5">G2093 protein</fullName>
    </submittedName>
</protein>
<dbReference type="InterPro" id="IPR011990">
    <property type="entry name" value="TPR-like_helical_dom_sf"/>
</dbReference>
<dbReference type="InterPro" id="IPR008978">
    <property type="entry name" value="HSP20-like_chaperone"/>
</dbReference>
<dbReference type="Pfam" id="PF25575">
    <property type="entry name" value="TPR_BSK1_C"/>
    <property type="match status" value="1"/>
</dbReference>
<feature type="repeat" description="ANK" evidence="1">
    <location>
        <begin position="147"/>
        <end position="168"/>
    </location>
</feature>
<dbReference type="Proteomes" id="UP001497392">
    <property type="component" value="Unassembled WGS sequence"/>
</dbReference>
<dbReference type="SMART" id="SM00248">
    <property type="entry name" value="ANK"/>
    <property type="match status" value="6"/>
</dbReference>
<keyword evidence="2" id="KW-0802">TPR repeat</keyword>
<dbReference type="SUPFAM" id="SSF48452">
    <property type="entry name" value="TPR-like"/>
    <property type="match status" value="1"/>
</dbReference>
<dbReference type="PANTHER" id="PTHR46224">
    <property type="entry name" value="ANKYRIN REPEAT FAMILY PROTEIN"/>
    <property type="match status" value="1"/>
</dbReference>
<feature type="compositionally biased region" description="Basic and acidic residues" evidence="3">
    <location>
        <begin position="400"/>
        <end position="410"/>
    </location>
</feature>
<dbReference type="Gene3D" id="1.25.40.20">
    <property type="entry name" value="Ankyrin repeat-containing domain"/>
    <property type="match status" value="2"/>
</dbReference>
<dbReference type="SUPFAM" id="SSF49764">
    <property type="entry name" value="HSP20-like chaperones"/>
    <property type="match status" value="1"/>
</dbReference>
<keyword evidence="6" id="KW-1185">Reference proteome</keyword>
<comment type="caution">
    <text evidence="5">The sequence shown here is derived from an EMBL/GenBank/DDBJ whole genome shotgun (WGS) entry which is preliminary data.</text>
</comment>
<dbReference type="PRINTS" id="PR01415">
    <property type="entry name" value="ANKYRIN"/>
</dbReference>
<dbReference type="SUPFAM" id="SSF48403">
    <property type="entry name" value="Ankyrin repeat"/>
    <property type="match status" value="1"/>
</dbReference>
<accession>A0ABP1FL62</accession>
<proteinExistence type="predicted"/>
<dbReference type="Pfam" id="PF12796">
    <property type="entry name" value="Ank_2"/>
    <property type="match status" value="3"/>
</dbReference>
<dbReference type="PANTHER" id="PTHR46224:SF6">
    <property type="entry name" value="ANKYRIN REPEAT FAMILY PROTEIN"/>
    <property type="match status" value="1"/>
</dbReference>
<reference evidence="5 6" key="1">
    <citation type="submission" date="2024-06" db="EMBL/GenBank/DDBJ databases">
        <authorList>
            <person name="Kraege A."/>
            <person name="Thomma B."/>
        </authorList>
    </citation>
    <scope>NUCLEOTIDE SEQUENCE [LARGE SCALE GENOMIC DNA]</scope>
</reference>
<evidence type="ECO:0000259" key="4">
    <source>
        <dbReference type="PROSITE" id="PS51203"/>
    </source>
</evidence>
<feature type="repeat" description="ANK" evidence="1">
    <location>
        <begin position="313"/>
        <end position="345"/>
    </location>
</feature>
<feature type="repeat" description="ANK" evidence="1">
    <location>
        <begin position="215"/>
        <end position="247"/>
    </location>
</feature>
<evidence type="ECO:0000313" key="5">
    <source>
        <dbReference type="EMBL" id="CAL5220136.1"/>
    </source>
</evidence>
<dbReference type="CDD" id="cd06463">
    <property type="entry name" value="p23_like"/>
    <property type="match status" value="1"/>
</dbReference>
<evidence type="ECO:0000256" key="3">
    <source>
        <dbReference type="SAM" id="MobiDB-lite"/>
    </source>
</evidence>
<dbReference type="InterPro" id="IPR007052">
    <property type="entry name" value="CS_dom"/>
</dbReference>
<dbReference type="PROSITE" id="PS51203">
    <property type="entry name" value="CS"/>
    <property type="match status" value="1"/>
</dbReference>
<dbReference type="InterPro" id="IPR051616">
    <property type="entry name" value="Cul2-RING_E3_ligase_SR"/>
</dbReference>
<evidence type="ECO:0000313" key="6">
    <source>
        <dbReference type="Proteomes" id="UP001497392"/>
    </source>
</evidence>
<feature type="repeat" description="ANK" evidence="1">
    <location>
        <begin position="181"/>
        <end position="213"/>
    </location>
</feature>
<dbReference type="EMBL" id="CAXHTA020000003">
    <property type="protein sequence ID" value="CAL5220136.1"/>
    <property type="molecule type" value="Genomic_DNA"/>
</dbReference>
<keyword evidence="1" id="KW-0040">ANK repeat</keyword>
<dbReference type="InterPro" id="IPR058209">
    <property type="entry name" value="TPR_BSK1_C"/>
</dbReference>
<name>A0ABP1FL62_9CHLO</name>